<dbReference type="InterPro" id="IPR024114">
    <property type="entry name" value="Islet_autoAg_Ica1/Ica1-like"/>
</dbReference>
<dbReference type="InterPro" id="IPR027267">
    <property type="entry name" value="AH/BAR_dom_sf"/>
</dbReference>
<reference evidence="4" key="1">
    <citation type="submission" date="2022-11" db="UniProtKB">
        <authorList>
            <consortium name="WormBaseParasite"/>
        </authorList>
    </citation>
    <scope>IDENTIFICATION</scope>
</reference>
<accession>A0A915NZ31</accession>
<dbReference type="WBParaSite" id="scf7180000422783.g9586">
    <property type="protein sequence ID" value="scf7180000422783.g9586"/>
    <property type="gene ID" value="scf7180000422783.g9586"/>
</dbReference>
<name>A0A915NZ31_9BILA</name>
<organism evidence="3 4">
    <name type="scientific">Meloidogyne floridensis</name>
    <dbReference type="NCBI Taxonomy" id="298350"/>
    <lineage>
        <taxon>Eukaryota</taxon>
        <taxon>Metazoa</taxon>
        <taxon>Ecdysozoa</taxon>
        <taxon>Nematoda</taxon>
        <taxon>Chromadorea</taxon>
        <taxon>Rhabditida</taxon>
        <taxon>Tylenchina</taxon>
        <taxon>Tylenchomorpha</taxon>
        <taxon>Tylenchoidea</taxon>
        <taxon>Meloidogynidae</taxon>
        <taxon>Meloidogyninae</taxon>
        <taxon>Meloidogyne</taxon>
    </lineage>
</organism>
<dbReference type="PROSITE" id="PS50870">
    <property type="entry name" value="AH"/>
    <property type="match status" value="1"/>
</dbReference>
<dbReference type="InterPro" id="IPR010504">
    <property type="entry name" value="AH_dom"/>
</dbReference>
<protein>
    <submittedName>
        <fullName evidence="4">AH domain-containing protein</fullName>
    </submittedName>
</protein>
<evidence type="ECO:0000256" key="1">
    <source>
        <dbReference type="SAM" id="MobiDB-lite"/>
    </source>
</evidence>
<dbReference type="AlphaFoldDB" id="A0A915NZ31"/>
<feature type="domain" description="AH" evidence="2">
    <location>
        <begin position="55"/>
        <end position="273"/>
    </location>
</feature>
<proteinExistence type="predicted"/>
<dbReference type="Gene3D" id="1.20.1270.60">
    <property type="entry name" value="Arfaptin homology (AH) domain/BAR domain"/>
    <property type="match status" value="1"/>
</dbReference>
<dbReference type="GO" id="GO:0005794">
    <property type="term" value="C:Golgi apparatus"/>
    <property type="evidence" value="ECO:0007669"/>
    <property type="project" value="TreeGrafter"/>
</dbReference>
<evidence type="ECO:0000313" key="4">
    <source>
        <dbReference type="WBParaSite" id="scf7180000422783.g9586"/>
    </source>
</evidence>
<feature type="compositionally biased region" description="Low complexity" evidence="1">
    <location>
        <begin position="456"/>
        <end position="467"/>
    </location>
</feature>
<dbReference type="SMART" id="SM01015">
    <property type="entry name" value="Arfaptin"/>
    <property type="match status" value="1"/>
</dbReference>
<dbReference type="Proteomes" id="UP000887560">
    <property type="component" value="Unplaced"/>
</dbReference>
<dbReference type="GO" id="GO:0051049">
    <property type="term" value="P:regulation of transport"/>
    <property type="evidence" value="ECO:0007669"/>
    <property type="project" value="TreeGrafter"/>
</dbReference>
<dbReference type="Pfam" id="PF06456">
    <property type="entry name" value="Arfaptin"/>
    <property type="match status" value="1"/>
</dbReference>
<keyword evidence="3" id="KW-1185">Reference proteome</keyword>
<dbReference type="PANTHER" id="PTHR10164:SF4">
    <property type="entry name" value="GH23156P"/>
    <property type="match status" value="1"/>
</dbReference>
<evidence type="ECO:0000259" key="2">
    <source>
        <dbReference type="PROSITE" id="PS50870"/>
    </source>
</evidence>
<dbReference type="GO" id="GO:0019904">
    <property type="term" value="F:protein domain specific binding"/>
    <property type="evidence" value="ECO:0007669"/>
    <property type="project" value="InterPro"/>
</dbReference>
<sequence>MALFYEATTSGLNFDRFTEDLFGDSTKLRMKQAFWSAKQLLREKMGKREDEHILAADAELDLNLQQFYQIKESTKRLLDSKSKLHREVSFDVFKCLFGLLKFSDLSHLEFDIAELFFDCKDEKKHLQRVMQMTANSFALCAKERQNLLLLIARFYHELNEFYERAVLDCAQSVEAVEKARLDYRGSLLWMKKCSDALDPELRDSNGLEDFRTVQNVVKTNKQKLDVLKEDITVKVDTLKKARIKLFDEILNDYKSVLFKFYEKTADEFTACTEEMAGLESYEIDVLKILNDPIKVAEEKQKERKEEIEGKNSNWKFSSSERIPKNQLNCRRRMESENNESLIELDDVGEETEVCEPAMDRIRDLFRFDDEKDEEENDGFDNIELNLVEPPKLNLLKHSNEIGLLSFNDEEEENLEFEEPKSGSSKQKCKKNTDLLLELEKTLTKEEPNNDFLKSFSNKNGECSSNNNKNEENAEIAKNPNVLLEEVDFEDLLNL</sequence>
<dbReference type="SUPFAM" id="SSF103657">
    <property type="entry name" value="BAR/IMD domain-like"/>
    <property type="match status" value="1"/>
</dbReference>
<feature type="region of interest" description="Disordered" evidence="1">
    <location>
        <begin position="446"/>
        <end position="478"/>
    </location>
</feature>
<evidence type="ECO:0000313" key="3">
    <source>
        <dbReference type="Proteomes" id="UP000887560"/>
    </source>
</evidence>
<dbReference type="PANTHER" id="PTHR10164">
    <property type="entry name" value="ISLET CELL AUTOANTIGEN 1"/>
    <property type="match status" value="1"/>
</dbReference>